<dbReference type="PANTHER" id="PTHR11782">
    <property type="entry name" value="ADENOSINE/GUANOSINE DIPHOSPHATASE"/>
    <property type="match status" value="1"/>
</dbReference>
<dbReference type="Pfam" id="PF01150">
    <property type="entry name" value="GDA1_CD39"/>
    <property type="match status" value="1"/>
</dbReference>
<comment type="caution">
    <text evidence="8">The sequence shown here is derived from an EMBL/GenBank/DDBJ whole genome shotgun (WGS) entry which is preliminary data.</text>
</comment>
<evidence type="ECO:0000256" key="7">
    <source>
        <dbReference type="SAM" id="Phobius"/>
    </source>
</evidence>
<dbReference type="GO" id="GO:0005794">
    <property type="term" value="C:Golgi apparatus"/>
    <property type="evidence" value="ECO:0007669"/>
    <property type="project" value="TreeGrafter"/>
</dbReference>
<evidence type="ECO:0000313" key="9">
    <source>
        <dbReference type="Proteomes" id="UP000038010"/>
    </source>
</evidence>
<dbReference type="EMBL" id="LFJN01000034">
    <property type="protein sequence ID" value="KPI36012.1"/>
    <property type="molecule type" value="Genomic_DNA"/>
</dbReference>
<dbReference type="GO" id="GO:0046036">
    <property type="term" value="P:CTP metabolic process"/>
    <property type="evidence" value="ECO:0007669"/>
    <property type="project" value="TreeGrafter"/>
</dbReference>
<evidence type="ECO:0000256" key="1">
    <source>
        <dbReference type="ARBA" id="ARBA00009283"/>
    </source>
</evidence>
<dbReference type="GO" id="GO:0004382">
    <property type="term" value="F:GDP phosphatase activity"/>
    <property type="evidence" value="ECO:0007669"/>
    <property type="project" value="TreeGrafter"/>
</dbReference>
<keyword evidence="2 5" id="KW-0378">Hydrolase</keyword>
<dbReference type="Gene3D" id="3.30.420.150">
    <property type="entry name" value="Exopolyphosphatase. Domain 2"/>
    <property type="match status" value="1"/>
</dbReference>
<keyword evidence="9" id="KW-1185">Reference proteome</keyword>
<dbReference type="GO" id="GO:0005524">
    <property type="term" value="F:ATP binding"/>
    <property type="evidence" value="ECO:0007669"/>
    <property type="project" value="UniProtKB-KW"/>
</dbReference>
<gene>
    <name evidence="8" type="ORF">AB675_1690</name>
</gene>
<dbReference type="GO" id="GO:0016020">
    <property type="term" value="C:membrane"/>
    <property type="evidence" value="ECO:0007669"/>
    <property type="project" value="TreeGrafter"/>
</dbReference>
<dbReference type="GO" id="GO:0006256">
    <property type="term" value="P:UDP catabolic process"/>
    <property type="evidence" value="ECO:0007669"/>
    <property type="project" value="TreeGrafter"/>
</dbReference>
<dbReference type="GeneID" id="28733477"/>
<evidence type="ECO:0000256" key="5">
    <source>
        <dbReference type="RuleBase" id="RU003833"/>
    </source>
</evidence>
<reference evidence="8 9" key="1">
    <citation type="submission" date="2015-06" db="EMBL/GenBank/DDBJ databases">
        <title>Draft genome of the ant-associated black yeast Phialophora attae CBS 131958.</title>
        <authorList>
            <person name="Moreno L.F."/>
            <person name="Stielow B.J."/>
            <person name="de Hoog S."/>
            <person name="Vicente V.A."/>
            <person name="Weiss V.A."/>
            <person name="de Vries M."/>
            <person name="Cruz L.M."/>
            <person name="Souza E.M."/>
        </authorList>
    </citation>
    <scope>NUCLEOTIDE SEQUENCE [LARGE SCALE GENOMIC DNA]</scope>
    <source>
        <strain evidence="8 9">CBS 131958</strain>
    </source>
</reference>
<evidence type="ECO:0000313" key="8">
    <source>
        <dbReference type="EMBL" id="KPI36012.1"/>
    </source>
</evidence>
<keyword evidence="7" id="KW-0472">Membrane</keyword>
<dbReference type="VEuPathDB" id="FungiDB:AB675_1690"/>
<keyword evidence="4" id="KW-0067">ATP-binding</keyword>
<feature type="transmembrane region" description="Helical" evidence="7">
    <location>
        <begin position="524"/>
        <end position="543"/>
    </location>
</feature>
<feature type="compositionally biased region" description="Acidic residues" evidence="6">
    <location>
        <begin position="632"/>
        <end position="643"/>
    </location>
</feature>
<keyword evidence="7" id="KW-1133">Transmembrane helix</keyword>
<dbReference type="GO" id="GO:0017111">
    <property type="term" value="F:ribonucleoside triphosphate phosphatase activity"/>
    <property type="evidence" value="ECO:0007669"/>
    <property type="project" value="TreeGrafter"/>
</dbReference>
<evidence type="ECO:0000256" key="3">
    <source>
        <dbReference type="PIRSR" id="PIRSR600407-1"/>
    </source>
</evidence>
<feature type="active site" description="Proton acceptor" evidence="3">
    <location>
        <position position="146"/>
    </location>
</feature>
<keyword evidence="4" id="KW-0547">Nucleotide-binding</keyword>
<dbReference type="PANTHER" id="PTHR11782:SF121">
    <property type="entry name" value="NUCLEOSIDE-DIPHOSPHATASE MIG-23"/>
    <property type="match status" value="1"/>
</dbReference>
<dbReference type="InterPro" id="IPR000407">
    <property type="entry name" value="GDA1_CD39_NTPase"/>
</dbReference>
<evidence type="ECO:0000256" key="4">
    <source>
        <dbReference type="PIRSR" id="PIRSR600407-2"/>
    </source>
</evidence>
<feature type="binding site" evidence="4">
    <location>
        <begin position="185"/>
        <end position="189"/>
    </location>
    <ligand>
        <name>ATP</name>
        <dbReference type="ChEBI" id="CHEBI:30616"/>
    </ligand>
</feature>
<dbReference type="CDD" id="cd24039">
    <property type="entry name" value="ASKHA_NBD_YND1-like"/>
    <property type="match status" value="1"/>
</dbReference>
<evidence type="ECO:0000256" key="2">
    <source>
        <dbReference type="ARBA" id="ARBA00022801"/>
    </source>
</evidence>
<accession>A0A0N1NWW9</accession>
<dbReference type="STRING" id="1664694.A0A0N1NWW9"/>
<keyword evidence="7" id="KW-0812">Transmembrane</keyword>
<comment type="similarity">
    <text evidence="1 5">Belongs to the GDA1/CD39 NTPase family.</text>
</comment>
<proteinExistence type="inferred from homology"/>
<dbReference type="RefSeq" id="XP_017995975.1">
    <property type="nucleotide sequence ID" value="XM_018141597.1"/>
</dbReference>
<dbReference type="Proteomes" id="UP000038010">
    <property type="component" value="Unassembled WGS sequence"/>
</dbReference>
<protein>
    <submittedName>
        <fullName evidence="8">Golgi apyrase</fullName>
    </submittedName>
</protein>
<dbReference type="AlphaFoldDB" id="A0A0N1NWW9"/>
<dbReference type="OrthoDB" id="6372431at2759"/>
<feature type="region of interest" description="Disordered" evidence="6">
    <location>
        <begin position="629"/>
        <end position="699"/>
    </location>
</feature>
<sequence>MVNTEKWNYGIVLDAGSSGTRIYIYRWLRNEVARLEADTHTQLPEIKTKSKWTKKVHTGLSTYGPTPQLIGDDHLQPLVEHALKYVPKELVPETPVFLLATAGMRLLPDQQQTNVLNAVCTYFKEKTDFYLPDCDLHVQIIPGETEGLYGWIAANYLVGGFKSPITQDHNHGKGHHTYGFLDMGGASSQIAFVPNTTEAARHAEDLKLLRLRTIDGVNTEYKVFTTTWLGYGVNEARKSYLDTLLSTYGPSVNEYPDPCLPHGVRMSMDSSSILDISTTNKHLLGTGDIDQCLKDTRPLLKLDAVCPDKPCLFNGQHVPAIDFDVNHFIGISNYWHNTHEIFEMGYDDKVYDFATYQARVRNFCSQDWADIQRNIKLEKWGHKVDEATAEEVCFKAVWMINMLHEGIGVPRVGIDTNATTKPQDFNSPFQAVDEIKNTEVTWTLGKILLYATSTIPMLDAASVVDGIDPSPVGFGSNDGSLIPADFTFPSSKGALNAPSSPSYTGGIVDKVHSTLFKSDSAHRLPGLIFLLLILLIISFFLCGRDRRNRFYHSVGLGSLASQPGSSGATVYRKAPVTSSGAGLPRRTGVLVRVLDYLSPFGSSYARVPHDTEANHPLVAPGLHDPSEFELHDFDDDEDLDSDGDGLGKKVSSRPKPSPIDRAGLVVRTESRERLSDAFAGGGGRNAGGVSRTGSPKRHL</sequence>
<dbReference type="GO" id="GO:0045134">
    <property type="term" value="F:UDP phosphatase activity"/>
    <property type="evidence" value="ECO:0007669"/>
    <property type="project" value="TreeGrafter"/>
</dbReference>
<dbReference type="Gene3D" id="3.30.420.40">
    <property type="match status" value="1"/>
</dbReference>
<organism evidence="8 9">
    <name type="scientific">Cyphellophora attinorum</name>
    <dbReference type="NCBI Taxonomy" id="1664694"/>
    <lineage>
        <taxon>Eukaryota</taxon>
        <taxon>Fungi</taxon>
        <taxon>Dikarya</taxon>
        <taxon>Ascomycota</taxon>
        <taxon>Pezizomycotina</taxon>
        <taxon>Eurotiomycetes</taxon>
        <taxon>Chaetothyriomycetidae</taxon>
        <taxon>Chaetothyriales</taxon>
        <taxon>Cyphellophoraceae</taxon>
        <taxon>Cyphellophora</taxon>
    </lineage>
</organism>
<dbReference type="PROSITE" id="PS01238">
    <property type="entry name" value="GDA1_CD39_NTPASE"/>
    <property type="match status" value="1"/>
</dbReference>
<evidence type="ECO:0000256" key="6">
    <source>
        <dbReference type="SAM" id="MobiDB-lite"/>
    </source>
</evidence>
<name>A0A0N1NWW9_9EURO</name>